<dbReference type="PROSITE" id="PS00166">
    <property type="entry name" value="ENOYL_COA_HYDRATASE"/>
    <property type="match status" value="1"/>
</dbReference>
<dbReference type="AlphaFoldDB" id="A0A9P0CBN6"/>
<comment type="similarity">
    <text evidence="1 3">Belongs to the enoyl-CoA hydratase/isomerase family.</text>
</comment>
<evidence type="ECO:0000313" key="5">
    <source>
        <dbReference type="Proteomes" id="UP001152759"/>
    </source>
</evidence>
<gene>
    <name evidence="4" type="ORF">BEMITA_LOCUS7187</name>
</gene>
<dbReference type="FunFam" id="3.90.226.10:FF:000009">
    <property type="entry name" value="Carnitinyl-CoA dehydratase"/>
    <property type="match status" value="1"/>
</dbReference>
<evidence type="ECO:0000256" key="2">
    <source>
        <dbReference type="ARBA" id="ARBA00023239"/>
    </source>
</evidence>
<dbReference type="PANTHER" id="PTHR11941:SF171">
    <property type="entry name" value="SD19268P"/>
    <property type="match status" value="1"/>
</dbReference>
<dbReference type="Pfam" id="PF00378">
    <property type="entry name" value="ECH_1"/>
    <property type="match status" value="1"/>
</dbReference>
<dbReference type="Gene3D" id="3.90.226.10">
    <property type="entry name" value="2-enoyl-CoA Hydratase, Chain A, domain 1"/>
    <property type="match status" value="1"/>
</dbReference>
<dbReference type="InterPro" id="IPR014748">
    <property type="entry name" value="Enoyl-CoA_hydra_C"/>
</dbReference>
<name>A0A9P0CBN6_BEMTA</name>
<dbReference type="SUPFAM" id="SSF52096">
    <property type="entry name" value="ClpP/crotonase"/>
    <property type="match status" value="1"/>
</dbReference>
<dbReference type="InterPro" id="IPR001753">
    <property type="entry name" value="Enoyl-CoA_hydra/iso"/>
</dbReference>
<dbReference type="GO" id="GO:0005739">
    <property type="term" value="C:mitochondrion"/>
    <property type="evidence" value="ECO:0007669"/>
    <property type="project" value="TreeGrafter"/>
</dbReference>
<dbReference type="InterPro" id="IPR029045">
    <property type="entry name" value="ClpP/crotonase-like_dom_sf"/>
</dbReference>
<dbReference type="PANTHER" id="PTHR11941">
    <property type="entry name" value="ENOYL-COA HYDRATASE-RELATED"/>
    <property type="match status" value="1"/>
</dbReference>
<dbReference type="Proteomes" id="UP001152759">
    <property type="component" value="Chromosome 4"/>
</dbReference>
<dbReference type="GO" id="GO:0004300">
    <property type="term" value="F:enoyl-CoA hydratase activity"/>
    <property type="evidence" value="ECO:0007669"/>
    <property type="project" value="UniProtKB-ARBA"/>
</dbReference>
<sequence>MNPSQIVRSMRNSKSLVTRLRAFSTVCELEVDRLKGEDEGIVVMGMYRPIGRNSLNKTMTYAMDCALDNLQGDKEAKVLVVRSLVPKVFCAGADLKERLKLSNEEVSRFVKKLRTMCSKFENLSIPVIGAIDGVALGGGLEIALACDIRTGATNSKVGLVETKLGIIPGAGGTQRLPRLVGTAFAKEMIFTAKIIDGEEAFARGIFNHLVEQNSTDDAAYQKALEIARAITANGPIAVELAKMAINRGSEVDVNSGLAIEGACYERVIPTKDRIEGLKAFNENRRPVYVGE</sequence>
<keyword evidence="2" id="KW-0456">Lyase</keyword>
<reference evidence="4" key="1">
    <citation type="submission" date="2021-12" db="EMBL/GenBank/DDBJ databases">
        <authorList>
            <person name="King R."/>
        </authorList>
    </citation>
    <scope>NUCLEOTIDE SEQUENCE</scope>
</reference>
<proteinExistence type="inferred from homology"/>
<organism evidence="4 5">
    <name type="scientific">Bemisia tabaci</name>
    <name type="common">Sweetpotato whitefly</name>
    <name type="synonym">Aleurodes tabaci</name>
    <dbReference type="NCBI Taxonomy" id="7038"/>
    <lineage>
        <taxon>Eukaryota</taxon>
        <taxon>Metazoa</taxon>
        <taxon>Ecdysozoa</taxon>
        <taxon>Arthropoda</taxon>
        <taxon>Hexapoda</taxon>
        <taxon>Insecta</taxon>
        <taxon>Pterygota</taxon>
        <taxon>Neoptera</taxon>
        <taxon>Paraneoptera</taxon>
        <taxon>Hemiptera</taxon>
        <taxon>Sternorrhyncha</taxon>
        <taxon>Aleyrodoidea</taxon>
        <taxon>Aleyrodidae</taxon>
        <taxon>Aleyrodinae</taxon>
        <taxon>Bemisia</taxon>
    </lineage>
</organism>
<dbReference type="FunFam" id="1.10.12.10:FF:000001">
    <property type="entry name" value="Probable enoyl-CoA hydratase, mitochondrial"/>
    <property type="match status" value="1"/>
</dbReference>
<protein>
    <recommendedName>
        <fullName evidence="6">Methylglutaconyl-CoA hydratase</fullName>
    </recommendedName>
</protein>
<dbReference type="EMBL" id="OU963865">
    <property type="protein sequence ID" value="CAH0770313.1"/>
    <property type="molecule type" value="Genomic_DNA"/>
</dbReference>
<evidence type="ECO:0000256" key="1">
    <source>
        <dbReference type="ARBA" id="ARBA00005254"/>
    </source>
</evidence>
<evidence type="ECO:0000256" key="3">
    <source>
        <dbReference type="RuleBase" id="RU003707"/>
    </source>
</evidence>
<dbReference type="InterPro" id="IPR018376">
    <property type="entry name" value="Enoyl-CoA_hyd/isom_CS"/>
</dbReference>
<keyword evidence="5" id="KW-1185">Reference proteome</keyword>
<dbReference type="GO" id="GO:0006635">
    <property type="term" value="P:fatty acid beta-oxidation"/>
    <property type="evidence" value="ECO:0007669"/>
    <property type="project" value="TreeGrafter"/>
</dbReference>
<evidence type="ECO:0000313" key="4">
    <source>
        <dbReference type="EMBL" id="CAH0770313.1"/>
    </source>
</evidence>
<accession>A0A9P0CBN6</accession>
<dbReference type="CDD" id="cd06558">
    <property type="entry name" value="crotonase-like"/>
    <property type="match status" value="1"/>
</dbReference>
<dbReference type="Gene3D" id="1.10.12.10">
    <property type="entry name" value="Lyase 2-enoyl-coa Hydratase, Chain A, domain 2"/>
    <property type="match status" value="1"/>
</dbReference>
<evidence type="ECO:0008006" key="6">
    <source>
        <dbReference type="Google" id="ProtNLM"/>
    </source>
</evidence>
<dbReference type="KEGG" id="btab:109034374"/>